<accession>A0A5B2XPL7</accession>
<sequence length="279" mass="31884">MPRRSEHTFRERQFGRELRRLRKALKLNLKDVSKAVGFDHRKVSRIERGQLPNYHEMVSMLVTYRVGESEWPGYTTMLERARERGWWCAYGVDRQGFVSLENEACLVYEFDLGLVPELLQTEAYARAIFARSRHESTPEQLDLAVAVRLRRQQRLTVGKPLRYHVIIDESVLTEPRLAPALMRAQLRHITRMAALPTITVQVMPRAAGPHDGRTSSFTVLEFADDEDVDVLYVEHVGGAADVDNEATVRSIKALFGDLTKLALSPDASARMIERLTARL</sequence>
<dbReference type="SMART" id="SM00530">
    <property type="entry name" value="HTH_XRE"/>
    <property type="match status" value="1"/>
</dbReference>
<dbReference type="PROSITE" id="PS50943">
    <property type="entry name" value="HTH_CROC1"/>
    <property type="match status" value="1"/>
</dbReference>
<evidence type="ECO:0000313" key="3">
    <source>
        <dbReference type="Proteomes" id="UP000323454"/>
    </source>
</evidence>
<dbReference type="Pfam" id="PF13560">
    <property type="entry name" value="HTH_31"/>
    <property type="match status" value="1"/>
</dbReference>
<dbReference type="CDD" id="cd00093">
    <property type="entry name" value="HTH_XRE"/>
    <property type="match status" value="1"/>
</dbReference>
<proteinExistence type="predicted"/>
<keyword evidence="3" id="KW-1185">Reference proteome</keyword>
<dbReference type="EMBL" id="VUOB01000010">
    <property type="protein sequence ID" value="KAA2264812.1"/>
    <property type="molecule type" value="Genomic_DNA"/>
</dbReference>
<evidence type="ECO:0000313" key="2">
    <source>
        <dbReference type="EMBL" id="KAA2264812.1"/>
    </source>
</evidence>
<organism evidence="2 3">
    <name type="scientific">Solihabitans fulvus</name>
    <dbReference type="NCBI Taxonomy" id="1892852"/>
    <lineage>
        <taxon>Bacteria</taxon>
        <taxon>Bacillati</taxon>
        <taxon>Actinomycetota</taxon>
        <taxon>Actinomycetes</taxon>
        <taxon>Pseudonocardiales</taxon>
        <taxon>Pseudonocardiaceae</taxon>
        <taxon>Solihabitans</taxon>
    </lineage>
</organism>
<comment type="caution">
    <text evidence="2">The sequence shown here is derived from an EMBL/GenBank/DDBJ whole genome shotgun (WGS) entry which is preliminary data.</text>
</comment>
<dbReference type="SUPFAM" id="SSF47413">
    <property type="entry name" value="lambda repressor-like DNA-binding domains"/>
    <property type="match status" value="1"/>
</dbReference>
<dbReference type="AlphaFoldDB" id="A0A5B2XPL7"/>
<dbReference type="OrthoDB" id="4285266at2"/>
<name>A0A5B2XPL7_9PSEU</name>
<dbReference type="InterPro" id="IPR001387">
    <property type="entry name" value="Cro/C1-type_HTH"/>
</dbReference>
<reference evidence="2 3" key="2">
    <citation type="submission" date="2019-09" db="EMBL/GenBank/DDBJ databases">
        <authorList>
            <person name="Jin C."/>
        </authorList>
    </citation>
    <scope>NUCLEOTIDE SEQUENCE [LARGE SCALE GENOMIC DNA]</scope>
    <source>
        <strain evidence="2 3">AN110305</strain>
    </source>
</reference>
<dbReference type="GO" id="GO:0003677">
    <property type="term" value="F:DNA binding"/>
    <property type="evidence" value="ECO:0007669"/>
    <property type="project" value="InterPro"/>
</dbReference>
<gene>
    <name evidence="2" type="ORF">F0L68_06960</name>
</gene>
<protein>
    <submittedName>
        <fullName evidence="2">Helix-turn-helix domain-containing protein</fullName>
    </submittedName>
</protein>
<evidence type="ECO:0000259" key="1">
    <source>
        <dbReference type="PROSITE" id="PS50943"/>
    </source>
</evidence>
<dbReference type="Pfam" id="PF19054">
    <property type="entry name" value="DUF5753"/>
    <property type="match status" value="1"/>
</dbReference>
<dbReference type="InterPro" id="IPR043917">
    <property type="entry name" value="DUF5753"/>
</dbReference>
<reference evidence="2 3" key="1">
    <citation type="submission" date="2019-09" db="EMBL/GenBank/DDBJ databases">
        <title>Goodfellowia gen. nov., a new genus of the Pseudonocardineae related to Actinoalloteichus, containing Goodfellowia coeruleoviolacea gen. nov., comb. nov. gen. nov., comb. nov.</title>
        <authorList>
            <person name="Labeda D."/>
        </authorList>
    </citation>
    <scope>NUCLEOTIDE SEQUENCE [LARGE SCALE GENOMIC DNA]</scope>
    <source>
        <strain evidence="2 3">AN110305</strain>
    </source>
</reference>
<dbReference type="Gene3D" id="1.10.260.40">
    <property type="entry name" value="lambda repressor-like DNA-binding domains"/>
    <property type="match status" value="1"/>
</dbReference>
<dbReference type="InterPro" id="IPR010982">
    <property type="entry name" value="Lambda_DNA-bd_dom_sf"/>
</dbReference>
<dbReference type="RefSeq" id="WP_149848611.1">
    <property type="nucleotide sequence ID" value="NZ_VUOB01000010.1"/>
</dbReference>
<dbReference type="Proteomes" id="UP000323454">
    <property type="component" value="Unassembled WGS sequence"/>
</dbReference>
<feature type="domain" description="HTH cro/C1-type" evidence="1">
    <location>
        <begin position="18"/>
        <end position="71"/>
    </location>
</feature>